<dbReference type="AlphaFoldDB" id="A0A4Z2FG22"/>
<accession>A0A4Z2FG22</accession>
<gene>
    <name evidence="1" type="ORF">EYF80_049660</name>
</gene>
<evidence type="ECO:0000313" key="2">
    <source>
        <dbReference type="Proteomes" id="UP000314294"/>
    </source>
</evidence>
<keyword evidence="2" id="KW-1185">Reference proteome</keyword>
<dbReference type="Proteomes" id="UP000314294">
    <property type="component" value="Unassembled WGS sequence"/>
</dbReference>
<name>A0A4Z2FG22_9TELE</name>
<comment type="caution">
    <text evidence="1">The sequence shown here is derived from an EMBL/GenBank/DDBJ whole genome shotgun (WGS) entry which is preliminary data.</text>
</comment>
<dbReference type="EMBL" id="SRLO01001212">
    <property type="protein sequence ID" value="TNN40176.1"/>
    <property type="molecule type" value="Genomic_DNA"/>
</dbReference>
<protein>
    <submittedName>
        <fullName evidence="1">Uncharacterized protein</fullName>
    </submittedName>
</protein>
<sequence length="92" mass="10385">MKLKRTGLMSQGNSIHPAPMSVPYAKLTLEDLDASCVARFPAAQFWRTKPVSPSLEREPRERRKTAMDAGDISVVVVPKLHNCFPDELKRQH</sequence>
<organism evidence="1 2">
    <name type="scientific">Liparis tanakae</name>
    <name type="common">Tanaka's snailfish</name>
    <dbReference type="NCBI Taxonomy" id="230148"/>
    <lineage>
        <taxon>Eukaryota</taxon>
        <taxon>Metazoa</taxon>
        <taxon>Chordata</taxon>
        <taxon>Craniata</taxon>
        <taxon>Vertebrata</taxon>
        <taxon>Euteleostomi</taxon>
        <taxon>Actinopterygii</taxon>
        <taxon>Neopterygii</taxon>
        <taxon>Teleostei</taxon>
        <taxon>Neoteleostei</taxon>
        <taxon>Acanthomorphata</taxon>
        <taxon>Eupercaria</taxon>
        <taxon>Perciformes</taxon>
        <taxon>Cottioidei</taxon>
        <taxon>Cottales</taxon>
        <taxon>Liparidae</taxon>
        <taxon>Liparis</taxon>
    </lineage>
</organism>
<evidence type="ECO:0000313" key="1">
    <source>
        <dbReference type="EMBL" id="TNN40176.1"/>
    </source>
</evidence>
<reference evidence="1 2" key="1">
    <citation type="submission" date="2019-03" db="EMBL/GenBank/DDBJ databases">
        <title>First draft genome of Liparis tanakae, snailfish: a comprehensive survey of snailfish specific genes.</title>
        <authorList>
            <person name="Kim W."/>
            <person name="Song I."/>
            <person name="Jeong J.-H."/>
            <person name="Kim D."/>
            <person name="Kim S."/>
            <person name="Ryu S."/>
            <person name="Song J.Y."/>
            <person name="Lee S.K."/>
        </authorList>
    </citation>
    <scope>NUCLEOTIDE SEQUENCE [LARGE SCALE GENOMIC DNA]</scope>
    <source>
        <tissue evidence="1">Muscle</tissue>
    </source>
</reference>
<proteinExistence type="predicted"/>